<feature type="transmembrane region" description="Helical" evidence="2">
    <location>
        <begin position="93"/>
        <end position="110"/>
    </location>
</feature>
<keyword evidence="2" id="KW-1133">Transmembrane helix</keyword>
<organism evidence="3 4">
    <name type="scientific">Streptomyces taklimakanensis</name>
    <dbReference type="NCBI Taxonomy" id="2569853"/>
    <lineage>
        <taxon>Bacteria</taxon>
        <taxon>Bacillati</taxon>
        <taxon>Actinomycetota</taxon>
        <taxon>Actinomycetes</taxon>
        <taxon>Kitasatosporales</taxon>
        <taxon>Streptomycetaceae</taxon>
        <taxon>Streptomyces</taxon>
    </lineage>
</organism>
<evidence type="ECO:0000256" key="2">
    <source>
        <dbReference type="SAM" id="Phobius"/>
    </source>
</evidence>
<evidence type="ECO:0000313" key="3">
    <source>
        <dbReference type="EMBL" id="MTE22127.1"/>
    </source>
</evidence>
<proteinExistence type="predicted"/>
<evidence type="ECO:0000256" key="1">
    <source>
        <dbReference type="SAM" id="MobiDB-lite"/>
    </source>
</evidence>
<keyword evidence="4" id="KW-1185">Reference proteome</keyword>
<keyword evidence="2" id="KW-0472">Membrane</keyword>
<evidence type="ECO:0008006" key="5">
    <source>
        <dbReference type="Google" id="ProtNLM"/>
    </source>
</evidence>
<feature type="region of interest" description="Disordered" evidence="1">
    <location>
        <begin position="39"/>
        <end position="64"/>
    </location>
</feature>
<evidence type="ECO:0000313" key="4">
    <source>
        <dbReference type="Proteomes" id="UP000473014"/>
    </source>
</evidence>
<dbReference type="RefSeq" id="WP_155072680.1">
    <property type="nucleotide sequence ID" value="NZ_WIXO01000001.1"/>
</dbReference>
<dbReference type="EMBL" id="WIXO01000001">
    <property type="protein sequence ID" value="MTE22127.1"/>
    <property type="molecule type" value="Genomic_DNA"/>
</dbReference>
<gene>
    <name evidence="3" type="ORF">F0L17_24105</name>
</gene>
<dbReference type="OrthoDB" id="10011199at2"/>
<feature type="transmembrane region" description="Helical" evidence="2">
    <location>
        <begin position="70"/>
        <end position="87"/>
    </location>
</feature>
<name>A0A6G2BIL0_9ACTN</name>
<sequence>MKESRLTLRELRILHETERALLRDARLAEAFREFREIREAREAREPDGSGPEAGPGTGPASPDSPASHRLWLLVGICAFLVPALMVLHPGVGALAFLSVSIVCAAGWVSHRRGRRGAG</sequence>
<protein>
    <recommendedName>
        <fullName evidence="5">DUF3040 domain-containing protein</fullName>
    </recommendedName>
</protein>
<accession>A0A6G2BIL0</accession>
<reference evidence="3 4" key="1">
    <citation type="submission" date="2019-11" db="EMBL/GenBank/DDBJ databases">
        <authorList>
            <person name="Yuan L."/>
        </authorList>
    </citation>
    <scope>NUCLEOTIDE SEQUENCE [LARGE SCALE GENOMIC DNA]</scope>
    <source>
        <strain evidence="3 4">TRM43335</strain>
    </source>
</reference>
<dbReference type="Proteomes" id="UP000473014">
    <property type="component" value="Unassembled WGS sequence"/>
</dbReference>
<comment type="caution">
    <text evidence="3">The sequence shown here is derived from an EMBL/GenBank/DDBJ whole genome shotgun (WGS) entry which is preliminary data.</text>
</comment>
<keyword evidence="2" id="KW-0812">Transmembrane</keyword>
<dbReference type="AlphaFoldDB" id="A0A6G2BIL0"/>